<dbReference type="GO" id="GO:0005829">
    <property type="term" value="C:cytosol"/>
    <property type="evidence" value="ECO:0007669"/>
    <property type="project" value="GOC"/>
</dbReference>
<dbReference type="OrthoDB" id="192608at2759"/>
<dbReference type="GO" id="GO:0016020">
    <property type="term" value="C:membrane"/>
    <property type="evidence" value="ECO:0007669"/>
    <property type="project" value="TreeGrafter"/>
</dbReference>
<dbReference type="GO" id="GO:0008104">
    <property type="term" value="P:intracellular protein localization"/>
    <property type="evidence" value="ECO:0007669"/>
    <property type="project" value="TreeGrafter"/>
</dbReference>
<feature type="domain" description="LAA1-like C-terminal TPR repeats" evidence="2">
    <location>
        <begin position="2009"/>
        <end position="2163"/>
    </location>
</feature>
<accession>G8XZB5</accession>
<dbReference type="EMBL" id="FO082046">
    <property type="protein sequence ID" value="CCE87024.1"/>
    <property type="molecule type" value="Genomic_DNA"/>
</dbReference>
<gene>
    <name evidence="3" type="primary">Piso0_005558</name>
    <name evidence="3" type="ORF">GNLVRS01_PISO0N17569g</name>
</gene>
<keyword evidence="4" id="KW-1185">Reference proteome</keyword>
<dbReference type="OMA" id="HANIRYY"/>
<dbReference type="HOGENOM" id="CLU_231988_0_0_1"/>
<dbReference type="GO" id="GO:0042147">
    <property type="term" value="P:retrograde transport, endosome to Golgi"/>
    <property type="evidence" value="ECO:0007669"/>
    <property type="project" value="TreeGrafter"/>
</dbReference>
<dbReference type="InterPro" id="IPR040108">
    <property type="entry name" value="Laa1/Sip1/HEATR5"/>
</dbReference>
<organism evidence="3 4">
    <name type="scientific">Pichia sorbitophila (strain ATCC MYA-4447 / BCRC 22081 / CBS 7064 / NBRC 10061 / NRRL Y-12695)</name>
    <name type="common">Hybrid yeast</name>
    <dbReference type="NCBI Taxonomy" id="559304"/>
    <lineage>
        <taxon>Eukaryota</taxon>
        <taxon>Fungi</taxon>
        <taxon>Dikarya</taxon>
        <taxon>Ascomycota</taxon>
        <taxon>Saccharomycotina</taxon>
        <taxon>Pichiomycetes</taxon>
        <taxon>Debaryomycetaceae</taxon>
        <taxon>Millerozyma</taxon>
    </lineage>
</organism>
<dbReference type="InterPro" id="IPR057981">
    <property type="entry name" value="TPR_LAA1-like_C"/>
</dbReference>
<dbReference type="GO" id="GO:0030139">
    <property type="term" value="C:endocytic vesicle"/>
    <property type="evidence" value="ECO:0007669"/>
    <property type="project" value="TreeGrafter"/>
</dbReference>
<evidence type="ECO:0000256" key="1">
    <source>
        <dbReference type="SAM" id="MobiDB-lite"/>
    </source>
</evidence>
<dbReference type="SUPFAM" id="SSF48371">
    <property type="entry name" value="ARM repeat"/>
    <property type="match status" value="2"/>
</dbReference>
<dbReference type="STRING" id="559304.G8XZB5"/>
<evidence type="ECO:0000313" key="4">
    <source>
        <dbReference type="Proteomes" id="UP000005222"/>
    </source>
</evidence>
<dbReference type="InterPro" id="IPR046837">
    <property type="entry name" value="Laa1/Sip1/HEATR5-like_HEAT"/>
</dbReference>
<dbReference type="Pfam" id="PF25808">
    <property type="entry name" value="TPR_LAA1_C"/>
    <property type="match status" value="1"/>
</dbReference>
<evidence type="ECO:0000259" key="2">
    <source>
        <dbReference type="Pfam" id="PF25808"/>
    </source>
</evidence>
<proteinExistence type="predicted"/>
<name>G8XZB5_PICSO</name>
<reference evidence="3 4" key="1">
    <citation type="journal article" date="2012" name="G3 (Bethesda)">
        <title>Pichia sorbitophila, an interspecies yeast hybrid reveals early steps of genome resolution following polyploidization.</title>
        <authorList>
            <person name="Leh Louis V."/>
            <person name="Despons L."/>
            <person name="Friedrich A."/>
            <person name="Martin T."/>
            <person name="Durrens P."/>
            <person name="Casaregola S."/>
            <person name="Neuveglise C."/>
            <person name="Fairhead C."/>
            <person name="Marck C."/>
            <person name="Cruz J.A."/>
            <person name="Straub M.L."/>
            <person name="Kugler V."/>
            <person name="Sacerdot C."/>
            <person name="Uzunov Z."/>
            <person name="Thierry A."/>
            <person name="Weiss S."/>
            <person name="Bleykasten C."/>
            <person name="De Montigny J."/>
            <person name="Jacques N."/>
            <person name="Jung P."/>
            <person name="Lemaire M."/>
            <person name="Mallet S."/>
            <person name="Morel G."/>
            <person name="Richard G.F."/>
            <person name="Sarkar A."/>
            <person name="Savel G."/>
            <person name="Schacherer J."/>
            <person name="Seret M.L."/>
            <person name="Talla E."/>
            <person name="Samson G."/>
            <person name="Jubin C."/>
            <person name="Poulain J."/>
            <person name="Vacherie B."/>
            <person name="Barbe V."/>
            <person name="Pelletier E."/>
            <person name="Sherman D.J."/>
            <person name="Westhof E."/>
            <person name="Weissenbach J."/>
            <person name="Baret P.V."/>
            <person name="Wincker P."/>
            <person name="Gaillardin C."/>
            <person name="Dujon B."/>
            <person name="Souciet J.L."/>
        </authorList>
    </citation>
    <scope>NUCLEOTIDE SEQUENCE [LARGE SCALE GENOMIC DNA]</scope>
    <source>
        <strain evidence="4">ATCC MYA-4447 / BCRC 22081 / CBS 7064 / NBRC 10061 / NRRL Y-12695</strain>
    </source>
</reference>
<dbReference type="Proteomes" id="UP000005222">
    <property type="component" value="Chromosome N"/>
</dbReference>
<dbReference type="GO" id="GO:0006897">
    <property type="term" value="P:endocytosis"/>
    <property type="evidence" value="ECO:0007669"/>
    <property type="project" value="TreeGrafter"/>
</dbReference>
<dbReference type="FunCoup" id="G8XZB5">
    <property type="interactions" value="204"/>
</dbReference>
<evidence type="ECO:0000313" key="3">
    <source>
        <dbReference type="EMBL" id="CCE87024.1"/>
    </source>
</evidence>
<dbReference type="PANTHER" id="PTHR21663">
    <property type="entry name" value="HYPOTHETICAL HEAT DOMAIN-CONTAINING"/>
    <property type="match status" value="1"/>
</dbReference>
<dbReference type="GO" id="GO:0005794">
    <property type="term" value="C:Golgi apparatus"/>
    <property type="evidence" value="ECO:0007669"/>
    <property type="project" value="TreeGrafter"/>
</dbReference>
<dbReference type="PANTHER" id="PTHR21663:SF0">
    <property type="entry name" value="HEAT REPEAT-CONTAINING PROTEIN 5B"/>
    <property type="match status" value="1"/>
</dbReference>
<protein>
    <submittedName>
        <fullName evidence="3">Piso0_005558 protein</fullName>
    </submittedName>
</protein>
<dbReference type="InParanoid" id="G8XZB5"/>
<sequence>MSTNSFLELLNGLDEKKLHGYFIELNLRLTQEKASITEAEYIEYLNQISVLIEKYHSIEDKADNDGSKSAGTQENSVKSKKGCSSNLVKLISRNVVLILENLTSKIYDFVNNLLNYINLDTKDEFRNISGMATILLIDLFERFPNYLSTLVNFSVSQVYKILKKKHDIDSNLVYLLSIIMRNASKGDIEEKAISKIYKLSVKCITQSSITFETAEENHPSKEMNITLVSKRYWINVLKDTLILQVTTNYETLLSASMSSSGSKLKPESIMAHQNQFQISLLTNNEKVFLYGLGNPCKEIRISMVHLLAYLLFNFIPTGSFNTVEYLFSIYEISGLKSVKEEISTSLSLDSENYSADSRSDRNSISKRDSEQVILSRMEILYRQSSIIETIIFYIQLEQFQHNTYLSSNLTDILDLTLSKLHVFLTIDAAPNFYSNVIFKQFSKFLHFLVSESGPNCHETLIVYLCTKFNLDDSSNEDAHRKTSRNTSDRSRKRESVLFNFKVSKKSSKGKSKEEIKSEIHPYHNSYQCGLLLSIIDILLPFGTDFDTAVQELHEDTKSTSSHGERDEQVNRSDHPVESKEESRTSNNQFLLRLLFDLLINNHANIRYYALRTLLQFSSSDSIEINELILRLHQKVSQEYNSSEDSSDSLAYANSQKNICPFIQVRLMSYSLALSSIIKQTPPLSLQNSTIVKVLSFCTQNLKHNSNSKVSRNSACWLILSSLITLYNNSEFVKLNSSQILVFWKSLLTSQFISTSISKEELEKNYEIVDNLILRNFSLICLSNYLSSVDLTPESLKSLQFLLIKAYNYLSYLESNIDGVAAVTSFLGHQFNESDYDPTIINNIHFSNHISEGKLSYDRVIISLILYSKYIILQCYIKLSSYLKSEINANMVIFLVKLFSDTKIFSRCDIDHMKEKSNNSKVKNKSKFSDLDPDSLLLGDTENYSFGVTSKFRGHSANIDELLVKFPLASKAASSFTNDVLFHDYLTCERRILLTDSSKETENDLENNYYSWLDGFEADATHSVDNSIIYDPIIHLTHPYSKYQNYASNIITSLVDVSIELFQVIFPHLSSKIKTSLLEQMYGFLTVKNLDPFRYKAVAVNLSVALHGLLHGMQKKNIKLEKEIILFILEIIDKIELHNSKIILLNCDSIGIACHLLSDDKGVVVDHVNKCVKRLVSDTDFYHRGYNLLALGKIYRATKIGFSDAFNAVQQLLKDPNPIVYHYALRSSILLLEDNLGSLKVIPDILGKVYDNHLDDVFSKAKGTALANLKCTYGSANLTAALLKTCINTLGPYLRESSNGIKQIIKELIVSFAYNIGSWTMQETLDLYKHVLELSKEIIIFDPTIFKNQISFFCSMLDFLISKNLKIGISPRSPTSINMDAIFPFDTSFELYRVSFEFYTELVKVYGAGILQKGAIKLLWTALSVKPCPELKQLIILWIESSYDINWFLTLLTLYRSSALKLVYPFIEVNFQQKLLPIKQREKKSKNEISLKDEEIENIVTHDGEAASQDNDAVIWEFRLFVYELLYKLICFAEYDNTFLNKLKLKIQDLINICFFGSTAPIVTVRRKALRLLDKVLEVFGQLDDPLYPGVSILEQQQAQIISALMPFFKGNNDAESIVEAINVSSKFINISGLKFYSKQRILRNLTYLLEEISSNKFLRFECLESMSEYGKKSIQLAILNCWASFKLNMLQNVNEKEPELAEALNKYSTLLNSLWILVLREYATLKYSESRQTELELFEKYWINFVNVLTIELQDKEFGDQYLYGDSQNFLFILFSLCFESLSKNKNTTPILNSLLRLVHNPELVQVLLNDEVFPEVIDLFDRLMMTEESVEIKVKLIEIAETIFGVYLDSTEGKNVQKDRILELLRIYMLPVFSIIPFIRNDFDPTLEYSKYLLAKVDSGPNLIMLKKSFQCVTGILPALPGDISIDISSCLFVIFIKIYESKNEHLIASILPLMKQVIIITKQLESGNELVNIFSRLLRENYELNGTRNSVVTTTLLLTCADISFDERETNAFVDSLTSLISSKDEIPLLVSCMRSIAVYSATAEKGMLVLKLSIKKYIETIFDKAADVESVFAVLLATVSVDDFSEDKLVSLYSVVILLTLKLYGSAENSVSSAFLRDKMLFLVSKNPIAFKKVITSVLTPDQRLMASEITNQNSATEQQDLPDEPVIELKVFGS</sequence>
<dbReference type="InterPro" id="IPR016024">
    <property type="entry name" value="ARM-type_fold"/>
</dbReference>
<dbReference type="Pfam" id="PF20210">
    <property type="entry name" value="Laa1_Sip1_HTR5"/>
    <property type="match status" value="1"/>
</dbReference>
<feature type="region of interest" description="Disordered" evidence="1">
    <location>
        <begin position="552"/>
        <end position="582"/>
    </location>
</feature>
<dbReference type="eggNOG" id="KOG1822">
    <property type="taxonomic scope" value="Eukaryota"/>
</dbReference>